<dbReference type="GO" id="GO:0008270">
    <property type="term" value="F:zinc ion binding"/>
    <property type="evidence" value="ECO:0007669"/>
    <property type="project" value="InterPro"/>
</dbReference>
<keyword evidence="2" id="KW-0378">Hydrolase</keyword>
<feature type="domain" description="HNH nuclease" evidence="1">
    <location>
        <begin position="153"/>
        <end position="210"/>
    </location>
</feature>
<protein>
    <submittedName>
        <fullName evidence="2">HNH endonuclease</fullName>
    </submittedName>
</protein>
<keyword evidence="2" id="KW-0255">Endonuclease</keyword>
<dbReference type="Proteomes" id="UP000287563">
    <property type="component" value="Unassembled WGS sequence"/>
</dbReference>
<dbReference type="GO" id="GO:0004519">
    <property type="term" value="F:endonuclease activity"/>
    <property type="evidence" value="ECO:0007669"/>
    <property type="project" value="UniProtKB-KW"/>
</dbReference>
<dbReference type="SMART" id="SM00507">
    <property type="entry name" value="HNHc"/>
    <property type="match status" value="1"/>
</dbReference>
<dbReference type="AlphaFoldDB" id="A0A3S3UFJ5"/>
<sequence>MDSYLDILPSEATAVAVKTEGRNFDINFDGISSTGCWVVSKDRFYDYVIVFHETEFGNDIYIGENRGNRPEGTTTRQGKEYPRYRIFIGNLTFKGKTEKNWTSFTLGKSEGYERIYLENTGLGEPKSLEPDSEEAIEGYKKDTKVMVSKRDRKLTEKRKRHDNYTCQACLKQIKVGNKYIIDCHHLEPVHLGARTTHLEDLISLCPTCHRIAHTRVPVYSLDELKQIASDIYI</sequence>
<dbReference type="GO" id="GO:0003676">
    <property type="term" value="F:nucleic acid binding"/>
    <property type="evidence" value="ECO:0007669"/>
    <property type="project" value="InterPro"/>
</dbReference>
<dbReference type="CDD" id="cd00085">
    <property type="entry name" value="HNHc"/>
    <property type="match status" value="1"/>
</dbReference>
<dbReference type="OrthoDB" id="5830103at2"/>
<comment type="caution">
    <text evidence="2">The sequence shown here is derived from an EMBL/GenBank/DDBJ whole genome shotgun (WGS) entry which is preliminary data.</text>
</comment>
<name>A0A3S3UFJ5_9GAMM</name>
<evidence type="ECO:0000259" key="1">
    <source>
        <dbReference type="SMART" id="SM00507"/>
    </source>
</evidence>
<dbReference type="Pfam" id="PF01844">
    <property type="entry name" value="HNH"/>
    <property type="match status" value="1"/>
</dbReference>
<dbReference type="Gene3D" id="1.10.30.50">
    <property type="match status" value="1"/>
</dbReference>
<evidence type="ECO:0000313" key="3">
    <source>
        <dbReference type="Proteomes" id="UP000287563"/>
    </source>
</evidence>
<gene>
    <name evidence="2" type="ORF">EDI28_25990</name>
</gene>
<evidence type="ECO:0000313" key="2">
    <source>
        <dbReference type="EMBL" id="RWX52699.1"/>
    </source>
</evidence>
<dbReference type="RefSeq" id="WP_128786685.1">
    <property type="nucleotide sequence ID" value="NZ_RJLM01000063.1"/>
</dbReference>
<reference evidence="2 3" key="1">
    <citation type="submission" date="2018-11" db="EMBL/GenBank/DDBJ databases">
        <title>Photobacterium sp. BEI247 sp. nov., a marine bacterium isolated from Yongle Blue Hole in the South China Sea.</title>
        <authorList>
            <person name="Wang X."/>
        </authorList>
    </citation>
    <scope>NUCLEOTIDE SEQUENCE [LARGE SCALE GENOMIC DNA]</scope>
    <source>
        <strain evidence="3">BEI247</strain>
    </source>
</reference>
<dbReference type="EMBL" id="RJLM01000063">
    <property type="protein sequence ID" value="RWX52699.1"/>
    <property type="molecule type" value="Genomic_DNA"/>
</dbReference>
<dbReference type="InterPro" id="IPR003615">
    <property type="entry name" value="HNH_nuc"/>
</dbReference>
<keyword evidence="2" id="KW-0540">Nuclease</keyword>
<organism evidence="2 3">
    <name type="scientific">Photobacterium chitinilyticum</name>
    <dbReference type="NCBI Taxonomy" id="2485123"/>
    <lineage>
        <taxon>Bacteria</taxon>
        <taxon>Pseudomonadati</taxon>
        <taxon>Pseudomonadota</taxon>
        <taxon>Gammaproteobacteria</taxon>
        <taxon>Vibrionales</taxon>
        <taxon>Vibrionaceae</taxon>
        <taxon>Photobacterium</taxon>
    </lineage>
</organism>
<proteinExistence type="predicted"/>
<accession>A0A3S3UFJ5</accession>
<keyword evidence="3" id="KW-1185">Reference proteome</keyword>
<dbReference type="InterPro" id="IPR002711">
    <property type="entry name" value="HNH"/>
</dbReference>